<reference evidence="2 3" key="1">
    <citation type="submission" date="2021-07" db="EMBL/GenBank/DDBJ databases">
        <title>Flavobacterium WSW3-B6 sp.nov, isolated from seaweed.</title>
        <authorList>
            <person name="Muhammad N."/>
            <person name="Ho H."/>
            <person name="Lee Y.-J."/>
            <person name="Nguyen T."/>
            <person name="Ho J."/>
            <person name="Kim S.-G."/>
        </authorList>
    </citation>
    <scope>NUCLEOTIDE SEQUENCE [LARGE SCALE GENOMIC DNA]</scope>
    <source>
        <strain evidence="2 3">WSW3-B6</strain>
    </source>
</reference>
<proteinExistence type="predicted"/>
<dbReference type="EMBL" id="CP080429">
    <property type="protein sequence ID" value="QYJ68690.1"/>
    <property type="molecule type" value="Genomic_DNA"/>
</dbReference>
<keyword evidence="1" id="KW-0732">Signal</keyword>
<accession>A0ABX8V780</accession>
<evidence type="ECO:0000313" key="3">
    <source>
        <dbReference type="Proteomes" id="UP000825381"/>
    </source>
</evidence>
<dbReference type="RefSeq" id="WP_220641030.1">
    <property type="nucleotide sequence ID" value="NZ_CP080429.1"/>
</dbReference>
<keyword evidence="3" id="KW-1185">Reference proteome</keyword>
<protein>
    <submittedName>
        <fullName evidence="2">Uncharacterized protein</fullName>
    </submittedName>
</protein>
<organism evidence="2 3">
    <name type="scientific">Flavobacterium litorale</name>
    <dbReference type="NCBI Taxonomy" id="2856519"/>
    <lineage>
        <taxon>Bacteria</taxon>
        <taxon>Pseudomonadati</taxon>
        <taxon>Bacteroidota</taxon>
        <taxon>Flavobacteriia</taxon>
        <taxon>Flavobacteriales</taxon>
        <taxon>Flavobacteriaceae</taxon>
        <taxon>Flavobacterium</taxon>
    </lineage>
</organism>
<feature type="chain" id="PRO_5047113618" evidence="1">
    <location>
        <begin position="26"/>
        <end position="190"/>
    </location>
</feature>
<dbReference type="Proteomes" id="UP000825381">
    <property type="component" value="Chromosome"/>
</dbReference>
<name>A0ABX8V780_9FLAO</name>
<evidence type="ECO:0000313" key="2">
    <source>
        <dbReference type="EMBL" id="QYJ68690.1"/>
    </source>
</evidence>
<feature type="signal peptide" evidence="1">
    <location>
        <begin position="1"/>
        <end position="25"/>
    </location>
</feature>
<sequence length="190" mass="21144">MKKVKLFTIAALALGAVLLSCSANDEPTDKQSKEIALNIIEQKQKSSSFEKVIGTYDTDGNLTVTADKAELRNIFQNRLKKEGITIVLDKIEIREDVIEGTTDKYYYLIGMNRDTTVKVVTQLFPHPTLLGVLIAQMSHSNEFKKTCVCDGLCRRGCSPRLYTASDGVIDWECLPCSNTTDCRKTITDSP</sequence>
<dbReference type="PROSITE" id="PS51257">
    <property type="entry name" value="PROKAR_LIPOPROTEIN"/>
    <property type="match status" value="1"/>
</dbReference>
<gene>
    <name evidence="2" type="ORF">K1I41_02075</name>
</gene>
<evidence type="ECO:0000256" key="1">
    <source>
        <dbReference type="SAM" id="SignalP"/>
    </source>
</evidence>